<proteinExistence type="predicted"/>
<keyword evidence="1" id="KW-1133">Transmembrane helix</keyword>
<keyword evidence="1" id="KW-0812">Transmembrane</keyword>
<sequence>MTVGAFLALVAAVVLGFAIALIASIILAVAHARQMVSEGAPITAVLPQKISGRRPILSQKAVLHRTKARRYLLVVLILSAIQLAVRLAWTALESGR</sequence>
<comment type="caution">
    <text evidence="2">The sequence shown here is derived from an EMBL/GenBank/DDBJ whole genome shotgun (WGS) entry which is preliminary data.</text>
</comment>
<accession>A0ABW3T3K0</accession>
<feature type="transmembrane region" description="Helical" evidence="1">
    <location>
        <begin position="6"/>
        <end position="30"/>
    </location>
</feature>
<organism evidence="2 3">
    <name type="scientific">Phenylobacterium conjunctum</name>
    <dbReference type="NCBI Taxonomy" id="1298959"/>
    <lineage>
        <taxon>Bacteria</taxon>
        <taxon>Pseudomonadati</taxon>
        <taxon>Pseudomonadota</taxon>
        <taxon>Alphaproteobacteria</taxon>
        <taxon>Caulobacterales</taxon>
        <taxon>Caulobacteraceae</taxon>
        <taxon>Phenylobacterium</taxon>
    </lineage>
</organism>
<dbReference type="EMBL" id="JBHTLQ010000033">
    <property type="protein sequence ID" value="MFD1191744.1"/>
    <property type="molecule type" value="Genomic_DNA"/>
</dbReference>
<protein>
    <submittedName>
        <fullName evidence="2">Uncharacterized protein</fullName>
    </submittedName>
</protein>
<name>A0ABW3T3K0_9CAUL</name>
<keyword evidence="1" id="KW-0472">Membrane</keyword>
<keyword evidence="3" id="KW-1185">Reference proteome</keyword>
<evidence type="ECO:0000313" key="3">
    <source>
        <dbReference type="Proteomes" id="UP001597216"/>
    </source>
</evidence>
<dbReference type="Proteomes" id="UP001597216">
    <property type="component" value="Unassembled WGS sequence"/>
</dbReference>
<dbReference type="RefSeq" id="WP_377354044.1">
    <property type="nucleotide sequence ID" value="NZ_JBHTLQ010000033.1"/>
</dbReference>
<evidence type="ECO:0000256" key="1">
    <source>
        <dbReference type="SAM" id="Phobius"/>
    </source>
</evidence>
<reference evidence="3" key="1">
    <citation type="journal article" date="2019" name="Int. J. Syst. Evol. Microbiol.">
        <title>The Global Catalogue of Microorganisms (GCM) 10K type strain sequencing project: providing services to taxonomists for standard genome sequencing and annotation.</title>
        <authorList>
            <consortium name="The Broad Institute Genomics Platform"/>
            <consortium name="The Broad Institute Genome Sequencing Center for Infectious Disease"/>
            <person name="Wu L."/>
            <person name="Ma J."/>
        </authorList>
    </citation>
    <scope>NUCLEOTIDE SEQUENCE [LARGE SCALE GENOMIC DNA]</scope>
    <source>
        <strain evidence="3">CCUG 55074</strain>
    </source>
</reference>
<gene>
    <name evidence="2" type="ORF">ACFQ27_14235</name>
</gene>
<feature type="transmembrane region" description="Helical" evidence="1">
    <location>
        <begin position="71"/>
        <end position="92"/>
    </location>
</feature>
<evidence type="ECO:0000313" key="2">
    <source>
        <dbReference type="EMBL" id="MFD1191744.1"/>
    </source>
</evidence>